<evidence type="ECO:0000256" key="1">
    <source>
        <dbReference type="ARBA" id="ARBA00004196"/>
    </source>
</evidence>
<dbReference type="RefSeq" id="WP_262065298.1">
    <property type="nucleotide sequence ID" value="NZ_JAMXOD010000004.1"/>
</dbReference>
<dbReference type="InterPro" id="IPR028082">
    <property type="entry name" value="Peripla_BP_I"/>
</dbReference>
<comment type="subcellular location">
    <subcellularLocation>
        <location evidence="1">Cell envelope</location>
    </subcellularLocation>
</comment>
<evidence type="ECO:0000313" key="5">
    <source>
        <dbReference type="EMBL" id="MCP1101510.1"/>
    </source>
</evidence>
<dbReference type="SUPFAM" id="SSF53822">
    <property type="entry name" value="Periplasmic binding protein-like I"/>
    <property type="match status" value="1"/>
</dbReference>
<evidence type="ECO:0000313" key="6">
    <source>
        <dbReference type="Proteomes" id="UP001523566"/>
    </source>
</evidence>
<evidence type="ECO:0000256" key="3">
    <source>
        <dbReference type="ARBA" id="ARBA00022729"/>
    </source>
</evidence>
<dbReference type="InterPro" id="IPR025997">
    <property type="entry name" value="SBP_2_dom"/>
</dbReference>
<evidence type="ECO:0000259" key="4">
    <source>
        <dbReference type="Pfam" id="PF13407"/>
    </source>
</evidence>
<evidence type="ECO:0000256" key="2">
    <source>
        <dbReference type="ARBA" id="ARBA00007639"/>
    </source>
</evidence>
<dbReference type="PROSITE" id="PS51257">
    <property type="entry name" value="PROKAR_LIPOPROTEIN"/>
    <property type="match status" value="1"/>
</dbReference>
<name>A0ABT1E6P7_9FIRM</name>
<dbReference type="Pfam" id="PF13407">
    <property type="entry name" value="Peripla_BP_4"/>
    <property type="match status" value="1"/>
</dbReference>
<dbReference type="PANTHER" id="PTHR46847:SF1">
    <property type="entry name" value="D-ALLOSE-BINDING PERIPLASMIC PROTEIN-RELATED"/>
    <property type="match status" value="1"/>
</dbReference>
<accession>A0ABT1E6P7</accession>
<comment type="caution">
    <text evidence="5">The sequence shown here is derived from an EMBL/GenBank/DDBJ whole genome shotgun (WGS) entry which is preliminary data.</text>
</comment>
<dbReference type="Proteomes" id="UP001523566">
    <property type="component" value="Unassembled WGS sequence"/>
</dbReference>
<proteinExistence type="inferred from homology"/>
<keyword evidence="3" id="KW-0732">Signal</keyword>
<reference evidence="5 6" key="1">
    <citation type="journal article" date="2022" name="Genome Biol. Evol.">
        <title>Host diet, physiology and behaviors set the stage for Lachnospiraceae cladogenesis.</title>
        <authorList>
            <person name="Vera-Ponce De Leon A."/>
            <person name="Schneider M."/>
            <person name="Jahnes B.C."/>
            <person name="Sadowski V."/>
            <person name="Camuy-Velez L.A."/>
            <person name="Duan J."/>
            <person name="Sabree Z.L."/>
        </authorList>
    </citation>
    <scope>NUCLEOTIDE SEQUENCE [LARGE SCALE GENOMIC DNA]</scope>
    <source>
        <strain evidence="5 6">PAL113</strain>
    </source>
</reference>
<protein>
    <submittedName>
        <fullName evidence="5">Substrate-binding domain-containing protein</fullName>
    </submittedName>
</protein>
<keyword evidence="6" id="KW-1185">Reference proteome</keyword>
<gene>
    <name evidence="5" type="ORF">NK125_03660</name>
</gene>
<comment type="similarity">
    <text evidence="2">Belongs to the bacterial solute-binding protein 2 family.</text>
</comment>
<dbReference type="EMBL" id="JAMZFW010000004">
    <property type="protein sequence ID" value="MCP1101510.1"/>
    <property type="molecule type" value="Genomic_DNA"/>
</dbReference>
<feature type="domain" description="Periplasmic binding protein" evidence="4">
    <location>
        <begin position="55"/>
        <end position="310"/>
    </location>
</feature>
<dbReference type="Gene3D" id="3.40.50.2300">
    <property type="match status" value="2"/>
</dbReference>
<organism evidence="5 6">
    <name type="scientific">Aequitasia blattaphilus</name>
    <dbReference type="NCBI Taxonomy" id="2949332"/>
    <lineage>
        <taxon>Bacteria</taxon>
        <taxon>Bacillati</taxon>
        <taxon>Bacillota</taxon>
        <taxon>Clostridia</taxon>
        <taxon>Lachnospirales</taxon>
        <taxon>Lachnospiraceae</taxon>
        <taxon>Aequitasia</taxon>
    </lineage>
</organism>
<sequence length="337" mass="37095">MKKQYRSIFLLLIVVLSLSLIGCKKNVGTAEDNPVKEEEAKEEKEKDETVEKTKIGISVVNLDNPFYSVIYQSISEEIEKSEDLLVVAKDPGGDAQKQEEQILEMIDGGIELLFLSPVNWEEITPSLEALKEAGVKVINVDSRVKETELTDAYIGSDNVTAGILIGEDMIKRFQEGGKIAIIETKGQNAITDRMKGLEETIAKAEKGFEVVGRSSGLDYDSLKSYAKELLVANPDIDAIICGNDQMALAVNEGAKEAGNTKVEIYGVDGSPDSKKELIKEDTRIVATVAQSPINMGKSAYKIARQMLEKEEYEKETLETVFLITKDNVDAYGADGWQ</sequence>
<dbReference type="PANTHER" id="PTHR46847">
    <property type="entry name" value="D-ALLOSE-BINDING PERIPLASMIC PROTEIN-RELATED"/>
    <property type="match status" value="1"/>
</dbReference>